<dbReference type="Proteomes" id="UP000715781">
    <property type="component" value="Unassembled WGS sequence"/>
</dbReference>
<name>A0A951Q0C5_9NOST</name>
<reference evidence="1" key="2">
    <citation type="journal article" date="2022" name="Microbiol. Resour. Announc.">
        <title>Metagenome Sequencing to Explore Phylogenomics of Terrestrial Cyanobacteria.</title>
        <authorList>
            <person name="Ward R.D."/>
            <person name="Stajich J.E."/>
            <person name="Johansen J.R."/>
            <person name="Huntemann M."/>
            <person name="Clum A."/>
            <person name="Foster B."/>
            <person name="Foster B."/>
            <person name="Roux S."/>
            <person name="Palaniappan K."/>
            <person name="Varghese N."/>
            <person name="Mukherjee S."/>
            <person name="Reddy T.B.K."/>
            <person name="Daum C."/>
            <person name="Copeland A."/>
            <person name="Chen I.A."/>
            <person name="Ivanova N.N."/>
            <person name="Kyrpides N.C."/>
            <person name="Shapiro N."/>
            <person name="Eloe-Fadrosh E.A."/>
            <person name="Pietrasiak N."/>
        </authorList>
    </citation>
    <scope>NUCLEOTIDE SEQUENCE</scope>
    <source>
        <strain evidence="1">JT2-VF2</strain>
    </source>
</reference>
<proteinExistence type="predicted"/>
<evidence type="ECO:0000313" key="1">
    <source>
        <dbReference type="EMBL" id="MBW4562871.1"/>
    </source>
</evidence>
<dbReference type="AlphaFoldDB" id="A0A951Q0C5"/>
<organism evidence="1 2">
    <name type="scientific">Mojavia pulchra JT2-VF2</name>
    <dbReference type="NCBI Taxonomy" id="287848"/>
    <lineage>
        <taxon>Bacteria</taxon>
        <taxon>Bacillati</taxon>
        <taxon>Cyanobacteriota</taxon>
        <taxon>Cyanophyceae</taxon>
        <taxon>Nostocales</taxon>
        <taxon>Nostocaceae</taxon>
    </lineage>
</organism>
<sequence>MGNNSIVSGDNAIVMNILEQVAIALIAEIRCM</sequence>
<comment type="caution">
    <text evidence="1">The sequence shown here is derived from an EMBL/GenBank/DDBJ whole genome shotgun (WGS) entry which is preliminary data.</text>
</comment>
<evidence type="ECO:0000313" key="2">
    <source>
        <dbReference type="Proteomes" id="UP000715781"/>
    </source>
</evidence>
<gene>
    <name evidence="1" type="ORF">KME32_17320</name>
</gene>
<reference evidence="1" key="1">
    <citation type="submission" date="2021-05" db="EMBL/GenBank/DDBJ databases">
        <authorList>
            <person name="Pietrasiak N."/>
            <person name="Ward R."/>
            <person name="Stajich J.E."/>
            <person name="Kurbessoian T."/>
        </authorList>
    </citation>
    <scope>NUCLEOTIDE SEQUENCE</scope>
    <source>
        <strain evidence="1">JT2-VF2</strain>
    </source>
</reference>
<dbReference type="EMBL" id="JAHHHN010000009">
    <property type="protein sequence ID" value="MBW4562871.1"/>
    <property type="molecule type" value="Genomic_DNA"/>
</dbReference>
<protein>
    <submittedName>
        <fullName evidence="1">Uncharacterized protein</fullName>
    </submittedName>
</protein>
<accession>A0A951Q0C5</accession>